<protein>
    <submittedName>
        <fullName evidence="2">Uncharacterized protein</fullName>
    </submittedName>
</protein>
<dbReference type="EMBL" id="BGPR01000104">
    <property type="protein sequence ID" value="GBL94687.1"/>
    <property type="molecule type" value="Genomic_DNA"/>
</dbReference>
<accession>A0A4Y2BSS9</accession>
<evidence type="ECO:0000313" key="2">
    <source>
        <dbReference type="EMBL" id="GBL94687.1"/>
    </source>
</evidence>
<dbReference type="AlphaFoldDB" id="A0A4Y2BSS9"/>
<keyword evidence="3" id="KW-1185">Reference proteome</keyword>
<comment type="caution">
    <text evidence="2">The sequence shown here is derived from an EMBL/GenBank/DDBJ whole genome shotgun (WGS) entry which is preliminary data.</text>
</comment>
<feature type="region of interest" description="Disordered" evidence="1">
    <location>
        <begin position="96"/>
        <end position="181"/>
    </location>
</feature>
<proteinExistence type="predicted"/>
<feature type="compositionally biased region" description="Basic and acidic residues" evidence="1">
    <location>
        <begin position="122"/>
        <end position="172"/>
    </location>
</feature>
<name>A0A4Y2BSS9_ARAVE</name>
<organism evidence="2 3">
    <name type="scientific">Araneus ventricosus</name>
    <name type="common">Orbweaver spider</name>
    <name type="synonym">Epeira ventricosa</name>
    <dbReference type="NCBI Taxonomy" id="182803"/>
    <lineage>
        <taxon>Eukaryota</taxon>
        <taxon>Metazoa</taxon>
        <taxon>Ecdysozoa</taxon>
        <taxon>Arthropoda</taxon>
        <taxon>Chelicerata</taxon>
        <taxon>Arachnida</taxon>
        <taxon>Araneae</taxon>
        <taxon>Araneomorphae</taxon>
        <taxon>Entelegynae</taxon>
        <taxon>Araneoidea</taxon>
        <taxon>Araneidae</taxon>
        <taxon>Araneus</taxon>
    </lineage>
</organism>
<sequence>MLTVPVLLRTVWGSLITTSDPLCHDHCIFDSDFNSSRHSTEKPCLMQDALTGDSPLDGKGALSNIFLSESKWYTAKRKQKAKVLKVQLLAGSMLKSVEPSMSTSSEEEDVATLSQFESEAEVNEKLDRSHESEEQIKEDIHKETGEFKENDNLGDNHNEEENKSEDSASDKGRRSRRRSSR</sequence>
<dbReference type="Proteomes" id="UP000499080">
    <property type="component" value="Unassembled WGS sequence"/>
</dbReference>
<dbReference type="OrthoDB" id="10515410at2759"/>
<gene>
    <name evidence="2" type="ORF">AVEN_83999_1</name>
</gene>
<reference evidence="2 3" key="1">
    <citation type="journal article" date="2019" name="Sci. Rep.">
        <title>Orb-weaving spider Araneus ventricosus genome elucidates the spidroin gene catalogue.</title>
        <authorList>
            <person name="Kono N."/>
            <person name="Nakamura H."/>
            <person name="Ohtoshi R."/>
            <person name="Moran D.A.P."/>
            <person name="Shinohara A."/>
            <person name="Yoshida Y."/>
            <person name="Fujiwara M."/>
            <person name="Mori M."/>
            <person name="Tomita M."/>
            <person name="Arakawa K."/>
        </authorList>
    </citation>
    <scope>NUCLEOTIDE SEQUENCE [LARGE SCALE GENOMIC DNA]</scope>
</reference>
<evidence type="ECO:0000313" key="3">
    <source>
        <dbReference type="Proteomes" id="UP000499080"/>
    </source>
</evidence>
<evidence type="ECO:0000256" key="1">
    <source>
        <dbReference type="SAM" id="MobiDB-lite"/>
    </source>
</evidence>